<keyword evidence="3 6" id="KW-1133">Transmembrane helix</keyword>
<evidence type="ECO:0000313" key="9">
    <source>
        <dbReference type="Proteomes" id="UP000272400"/>
    </source>
</evidence>
<gene>
    <name evidence="8" type="ORF">EDD29_0455</name>
</gene>
<accession>A0A3N1CNQ9</accession>
<evidence type="ECO:0000313" key="8">
    <source>
        <dbReference type="EMBL" id="ROO82967.1"/>
    </source>
</evidence>
<dbReference type="PIRSF" id="PIRSF006648">
    <property type="entry name" value="DrrB"/>
    <property type="match status" value="1"/>
</dbReference>
<sequence length="244" mass="25832">MKKILLVETKLFLRDWAGGLFTLLLPVGLVLGIGQIPDLRKADPNLGGERFVDAQLPATMILLSLLTAAFTMLPAVLATYREQGILRRMSTTPVHPARLLGAQLLLNLAVVAVGALAIVGSAWLVLGSDLPANPVGFVLVFLLGAAAMLALGLVIAGVAASGKSAPAFGSAAMFPLLFLAGMWIPREVMPDALRTVSDYSVVGPFVNALRDTWAGDWPELSHLAVITVGLALFTALAVRVFRWE</sequence>
<reference evidence="8 9" key="1">
    <citation type="submission" date="2018-11" db="EMBL/GenBank/DDBJ databases">
        <title>Sequencing the genomes of 1000 actinobacteria strains.</title>
        <authorList>
            <person name="Klenk H.-P."/>
        </authorList>
    </citation>
    <scope>NUCLEOTIDE SEQUENCE [LARGE SCALE GENOMIC DNA]</scope>
    <source>
        <strain evidence="8 9">DSM 44254</strain>
    </source>
</reference>
<evidence type="ECO:0000259" key="7">
    <source>
        <dbReference type="PROSITE" id="PS51012"/>
    </source>
</evidence>
<dbReference type="InterPro" id="IPR052902">
    <property type="entry name" value="ABC-2_transporter"/>
</dbReference>
<dbReference type="PANTHER" id="PTHR43027">
    <property type="entry name" value="DOXORUBICIN RESISTANCE ABC TRANSPORTER PERMEASE PROTEIN DRRC-RELATED"/>
    <property type="match status" value="1"/>
</dbReference>
<name>A0A3N1CNQ9_9ACTN</name>
<dbReference type="GO" id="GO:0046677">
    <property type="term" value="P:response to antibiotic"/>
    <property type="evidence" value="ECO:0007669"/>
    <property type="project" value="UniProtKB-KW"/>
</dbReference>
<feature type="domain" description="ABC transmembrane type-2" evidence="7">
    <location>
        <begin position="17"/>
        <end position="244"/>
    </location>
</feature>
<keyword evidence="4 6" id="KW-0472">Membrane</keyword>
<dbReference type="OrthoDB" id="3217868at2"/>
<dbReference type="InterPro" id="IPR000412">
    <property type="entry name" value="ABC_2_transport"/>
</dbReference>
<feature type="transmembrane region" description="Helical" evidence="6">
    <location>
        <begin position="167"/>
        <end position="184"/>
    </location>
</feature>
<proteinExistence type="inferred from homology"/>
<organism evidence="8 9">
    <name type="scientific">Actinocorallia herbida</name>
    <dbReference type="NCBI Taxonomy" id="58109"/>
    <lineage>
        <taxon>Bacteria</taxon>
        <taxon>Bacillati</taxon>
        <taxon>Actinomycetota</taxon>
        <taxon>Actinomycetes</taxon>
        <taxon>Streptosporangiales</taxon>
        <taxon>Thermomonosporaceae</taxon>
        <taxon>Actinocorallia</taxon>
    </lineage>
</organism>
<evidence type="ECO:0000256" key="5">
    <source>
        <dbReference type="ARBA" id="ARBA00023251"/>
    </source>
</evidence>
<keyword evidence="6" id="KW-0813">Transport</keyword>
<dbReference type="GO" id="GO:0140359">
    <property type="term" value="F:ABC-type transporter activity"/>
    <property type="evidence" value="ECO:0007669"/>
    <property type="project" value="InterPro"/>
</dbReference>
<protein>
    <recommendedName>
        <fullName evidence="6">Transport permease protein</fullName>
    </recommendedName>
</protein>
<evidence type="ECO:0000256" key="4">
    <source>
        <dbReference type="ARBA" id="ARBA00023136"/>
    </source>
</evidence>
<feature type="transmembrane region" description="Helical" evidence="6">
    <location>
        <begin position="56"/>
        <end position="78"/>
    </location>
</feature>
<comment type="subcellular location">
    <subcellularLocation>
        <location evidence="6">Cell membrane</location>
        <topology evidence="6">Multi-pass membrane protein</topology>
    </subcellularLocation>
    <subcellularLocation>
        <location evidence="1">Membrane</location>
        <topology evidence="1">Multi-pass membrane protein</topology>
    </subcellularLocation>
</comment>
<dbReference type="RefSeq" id="WP_123661925.1">
    <property type="nucleotide sequence ID" value="NZ_RJKE01000001.1"/>
</dbReference>
<dbReference type="GO" id="GO:0043190">
    <property type="term" value="C:ATP-binding cassette (ABC) transporter complex"/>
    <property type="evidence" value="ECO:0007669"/>
    <property type="project" value="InterPro"/>
</dbReference>
<comment type="similarity">
    <text evidence="6">Belongs to the ABC-2 integral membrane protein family.</text>
</comment>
<feature type="transmembrane region" description="Helical" evidence="6">
    <location>
        <begin position="99"/>
        <end position="125"/>
    </location>
</feature>
<feature type="transmembrane region" description="Helical" evidence="6">
    <location>
        <begin position="137"/>
        <end position="160"/>
    </location>
</feature>
<evidence type="ECO:0000256" key="6">
    <source>
        <dbReference type="RuleBase" id="RU361157"/>
    </source>
</evidence>
<dbReference type="PROSITE" id="PS51012">
    <property type="entry name" value="ABC_TM2"/>
    <property type="match status" value="1"/>
</dbReference>
<keyword evidence="6" id="KW-1003">Cell membrane</keyword>
<comment type="caution">
    <text evidence="8">The sequence shown here is derived from an EMBL/GenBank/DDBJ whole genome shotgun (WGS) entry which is preliminary data.</text>
</comment>
<dbReference type="PRINTS" id="PR00164">
    <property type="entry name" value="ABC2TRNSPORT"/>
</dbReference>
<dbReference type="Proteomes" id="UP000272400">
    <property type="component" value="Unassembled WGS sequence"/>
</dbReference>
<dbReference type="PANTHER" id="PTHR43027:SF2">
    <property type="entry name" value="TRANSPORT PERMEASE PROTEIN"/>
    <property type="match status" value="1"/>
</dbReference>
<dbReference type="AlphaFoldDB" id="A0A3N1CNQ9"/>
<dbReference type="EMBL" id="RJKE01000001">
    <property type="protein sequence ID" value="ROO82967.1"/>
    <property type="molecule type" value="Genomic_DNA"/>
</dbReference>
<evidence type="ECO:0000256" key="1">
    <source>
        <dbReference type="ARBA" id="ARBA00004141"/>
    </source>
</evidence>
<dbReference type="Pfam" id="PF01061">
    <property type="entry name" value="ABC2_membrane"/>
    <property type="match status" value="1"/>
</dbReference>
<keyword evidence="9" id="KW-1185">Reference proteome</keyword>
<dbReference type="InterPro" id="IPR013525">
    <property type="entry name" value="ABC2_TM"/>
</dbReference>
<feature type="transmembrane region" description="Helical" evidence="6">
    <location>
        <begin position="12"/>
        <end position="36"/>
    </location>
</feature>
<dbReference type="InterPro" id="IPR047817">
    <property type="entry name" value="ABC2_TM_bact-type"/>
</dbReference>
<evidence type="ECO:0000256" key="3">
    <source>
        <dbReference type="ARBA" id="ARBA00022989"/>
    </source>
</evidence>
<keyword evidence="5" id="KW-0046">Antibiotic resistance</keyword>
<feature type="transmembrane region" description="Helical" evidence="6">
    <location>
        <begin position="220"/>
        <end position="241"/>
    </location>
</feature>
<evidence type="ECO:0000256" key="2">
    <source>
        <dbReference type="ARBA" id="ARBA00022692"/>
    </source>
</evidence>
<keyword evidence="2 6" id="KW-0812">Transmembrane</keyword>